<proteinExistence type="inferred from homology"/>
<evidence type="ECO:0000256" key="2">
    <source>
        <dbReference type="ARBA" id="ARBA00023002"/>
    </source>
</evidence>
<dbReference type="InterPro" id="IPR002347">
    <property type="entry name" value="SDR_fam"/>
</dbReference>
<evidence type="ECO:0000313" key="3">
    <source>
        <dbReference type="EMBL" id="KAK5999203.1"/>
    </source>
</evidence>
<name>A0ABR0T3Z3_9HYPO</name>
<comment type="caution">
    <text evidence="3">The sequence shown here is derived from an EMBL/GenBank/DDBJ whole genome shotgun (WGS) entry which is preliminary data.</text>
</comment>
<accession>A0ABR0T3Z3</accession>
<sequence length="334" mass="36039">MSRYAAAHVDPQGPGDSRPTALQIIQDEGVTDKLVGKVIVITGVSSGIGIETVRALTTTGATLYVTARDIAKATTALVDTWHPDRMELVEMDLGSFQSVRLAAEKILSKTKNVNILINNAGIMAIPELQLTEDGHELQFGTNHLSHFLFFQLLKPALLAATTPQFQSRVVTLTSSGHRLQGINASDNYNFEKGGYSPWVAYAQSKTANIYMATEIERRYGSQGLHATSVHPGAIRTGLSKYIPTAQLQAMRSNPATTNAVKNPEQGAATSVWAAIGKEWEGKGGKYLSNCSAAEKGADDGDLMSVEYVSHTYDVESAIRLWDDSIKLCHISGSD</sequence>
<organism evidence="3 4">
    <name type="scientific">Cladobotryum mycophilum</name>
    <dbReference type="NCBI Taxonomy" id="491253"/>
    <lineage>
        <taxon>Eukaryota</taxon>
        <taxon>Fungi</taxon>
        <taxon>Dikarya</taxon>
        <taxon>Ascomycota</taxon>
        <taxon>Pezizomycotina</taxon>
        <taxon>Sordariomycetes</taxon>
        <taxon>Hypocreomycetidae</taxon>
        <taxon>Hypocreales</taxon>
        <taxon>Hypocreaceae</taxon>
        <taxon>Cladobotryum</taxon>
    </lineage>
</organism>
<keyword evidence="4" id="KW-1185">Reference proteome</keyword>
<keyword evidence="2" id="KW-0560">Oxidoreductase</keyword>
<comment type="similarity">
    <text evidence="1">Belongs to the short-chain dehydrogenases/reductases (SDR) family.</text>
</comment>
<reference evidence="3 4" key="1">
    <citation type="submission" date="2024-01" db="EMBL/GenBank/DDBJ databases">
        <title>Complete genome of Cladobotryum mycophilum ATHUM6906.</title>
        <authorList>
            <person name="Christinaki A.C."/>
            <person name="Myridakis A.I."/>
            <person name="Kouvelis V.N."/>
        </authorList>
    </citation>
    <scope>NUCLEOTIDE SEQUENCE [LARGE SCALE GENOMIC DNA]</scope>
    <source>
        <strain evidence="3 4">ATHUM6906</strain>
    </source>
</reference>
<gene>
    <name evidence="3" type="ORF">PT974_01594</name>
</gene>
<evidence type="ECO:0000313" key="4">
    <source>
        <dbReference type="Proteomes" id="UP001338125"/>
    </source>
</evidence>
<protein>
    <submittedName>
        <fullName evidence="3">Short-chain dehydrogenase/reductase prx1</fullName>
    </submittedName>
</protein>
<dbReference type="Gene3D" id="3.40.50.720">
    <property type="entry name" value="NAD(P)-binding Rossmann-like Domain"/>
    <property type="match status" value="1"/>
</dbReference>
<dbReference type="PRINTS" id="PR00081">
    <property type="entry name" value="GDHRDH"/>
</dbReference>
<dbReference type="PANTHER" id="PTHR24320:SF272">
    <property type="entry name" value="NAD(P)-BINDING ROSSMANN-FOLD SUPERFAMILY PROTEIN"/>
    <property type="match status" value="1"/>
</dbReference>
<dbReference type="Proteomes" id="UP001338125">
    <property type="component" value="Unassembled WGS sequence"/>
</dbReference>
<dbReference type="EMBL" id="JAVFKD010000001">
    <property type="protein sequence ID" value="KAK5999203.1"/>
    <property type="molecule type" value="Genomic_DNA"/>
</dbReference>
<dbReference type="Pfam" id="PF00106">
    <property type="entry name" value="adh_short"/>
    <property type="match status" value="1"/>
</dbReference>
<dbReference type="InterPro" id="IPR036291">
    <property type="entry name" value="NAD(P)-bd_dom_sf"/>
</dbReference>
<evidence type="ECO:0000256" key="1">
    <source>
        <dbReference type="ARBA" id="ARBA00006484"/>
    </source>
</evidence>
<dbReference type="SUPFAM" id="SSF51735">
    <property type="entry name" value="NAD(P)-binding Rossmann-fold domains"/>
    <property type="match status" value="1"/>
</dbReference>
<dbReference type="PANTHER" id="PTHR24320">
    <property type="entry name" value="RETINOL DEHYDROGENASE"/>
    <property type="match status" value="1"/>
</dbReference>